<evidence type="ECO:0000256" key="2">
    <source>
        <dbReference type="ARBA" id="ARBA00004496"/>
    </source>
</evidence>
<evidence type="ECO:0000313" key="13">
    <source>
        <dbReference type="EMBL" id="TKA81130.1"/>
    </source>
</evidence>
<protein>
    <recommendedName>
        <fullName evidence="12">Zinc finger RING-H2-type domain-containing protein</fullName>
    </recommendedName>
</protein>
<dbReference type="Gene3D" id="3.30.40.10">
    <property type="entry name" value="Zinc/RING finger domain, C3HC4 (zinc finger)"/>
    <property type="match status" value="1"/>
</dbReference>
<evidence type="ECO:0000256" key="10">
    <source>
        <dbReference type="ARBA" id="ARBA00023242"/>
    </source>
</evidence>
<evidence type="ECO:0000256" key="6">
    <source>
        <dbReference type="ARBA" id="ARBA00022723"/>
    </source>
</evidence>
<evidence type="ECO:0000313" key="14">
    <source>
        <dbReference type="Proteomes" id="UP000309340"/>
    </source>
</evidence>
<evidence type="ECO:0000256" key="4">
    <source>
        <dbReference type="ARBA" id="ARBA00009273"/>
    </source>
</evidence>
<dbReference type="FunFam" id="3.30.40.10:FF:000273">
    <property type="entry name" value="E3 ubiquitin-protein ligase RBX1"/>
    <property type="match status" value="1"/>
</dbReference>
<evidence type="ECO:0000256" key="8">
    <source>
        <dbReference type="ARBA" id="ARBA00022786"/>
    </source>
</evidence>
<evidence type="ECO:0000256" key="11">
    <source>
        <dbReference type="SAM" id="MobiDB-lite"/>
    </source>
</evidence>
<dbReference type="STRING" id="329884.A0A4U0XTV1"/>
<dbReference type="InterPro" id="IPR024766">
    <property type="entry name" value="Znf_RING_H2"/>
</dbReference>
<proteinExistence type="inferred from homology"/>
<dbReference type="GO" id="GO:0005737">
    <property type="term" value="C:cytoplasm"/>
    <property type="evidence" value="ECO:0007669"/>
    <property type="project" value="UniProtKB-SubCell"/>
</dbReference>
<keyword evidence="6" id="KW-0479">Metal-binding</keyword>
<evidence type="ECO:0000256" key="5">
    <source>
        <dbReference type="ARBA" id="ARBA00022490"/>
    </source>
</evidence>
<evidence type="ECO:0000256" key="3">
    <source>
        <dbReference type="ARBA" id="ARBA00004906"/>
    </source>
</evidence>
<dbReference type="Pfam" id="PF12678">
    <property type="entry name" value="zf-rbx1"/>
    <property type="match status" value="1"/>
</dbReference>
<comment type="caution">
    <text evidence="13">The sequence shown here is derived from an EMBL/GenBank/DDBJ whole genome shotgun (WGS) entry which is preliminary data.</text>
</comment>
<dbReference type="EMBL" id="NAJQ01000057">
    <property type="protein sequence ID" value="TKA81130.1"/>
    <property type="molecule type" value="Genomic_DNA"/>
</dbReference>
<comment type="similarity">
    <text evidence="4">Belongs to the RING-box family.</text>
</comment>
<comment type="pathway">
    <text evidence="3">Protein modification; protein ubiquitination.</text>
</comment>
<feature type="region of interest" description="Disordered" evidence="11">
    <location>
        <begin position="193"/>
        <end position="226"/>
    </location>
</feature>
<dbReference type="InterPro" id="IPR013083">
    <property type="entry name" value="Znf_RING/FYVE/PHD"/>
</dbReference>
<dbReference type="UniPathway" id="UPA00143"/>
<organism evidence="13 14">
    <name type="scientific">Friedmanniomyces simplex</name>
    <dbReference type="NCBI Taxonomy" id="329884"/>
    <lineage>
        <taxon>Eukaryota</taxon>
        <taxon>Fungi</taxon>
        <taxon>Dikarya</taxon>
        <taxon>Ascomycota</taxon>
        <taxon>Pezizomycotina</taxon>
        <taxon>Dothideomycetes</taxon>
        <taxon>Dothideomycetidae</taxon>
        <taxon>Mycosphaerellales</taxon>
        <taxon>Teratosphaeriaceae</taxon>
        <taxon>Friedmanniomyces</taxon>
    </lineage>
</organism>
<evidence type="ECO:0000256" key="7">
    <source>
        <dbReference type="ARBA" id="ARBA00022771"/>
    </source>
</evidence>
<reference evidence="13 14" key="1">
    <citation type="submission" date="2017-03" db="EMBL/GenBank/DDBJ databases">
        <title>Genomes of endolithic fungi from Antarctica.</title>
        <authorList>
            <person name="Coleine C."/>
            <person name="Masonjones S."/>
            <person name="Stajich J.E."/>
        </authorList>
    </citation>
    <scope>NUCLEOTIDE SEQUENCE [LARGE SCALE GENOMIC DNA]</scope>
    <source>
        <strain evidence="13 14">CCFEE 5184</strain>
    </source>
</reference>
<keyword evidence="5" id="KW-0963">Cytoplasm</keyword>
<sequence length="318" mass="35368">MADVEMTDAAAAAPKVKSSKAGASGEVDGKKRFEVKKWNAVALWAWDIVVDNCAICRNHIMDLCIDCQANQASATSEECTVAWGICNHAFHFHCISRWLKTAGLPARQPGLGVPEVWSTRYSTPEPNLDDHRNQLESLPPANELMPGTRRGTLASIASAERPRVEQLDLPAMQTYGSIARDFENAVVDDNKSIKTTKSTGSNRSRKSADERSVQEDICFPPEEPTNTYTIDFEDLEEFVAQSHTKTPVAHPFMPHFTNQNEQQAKQVFPDLRQGEAAQNVTFEGFENCGTETGGKSTDVEKVDEKMRRQTIPTLRKRI</sequence>
<dbReference type="CDD" id="cd16485">
    <property type="entry name" value="mRING-H2-C3H2C2D_RBX1"/>
    <property type="match status" value="1"/>
</dbReference>
<dbReference type="AlphaFoldDB" id="A0A4U0XTV1"/>
<keyword evidence="8" id="KW-0833">Ubl conjugation pathway</keyword>
<keyword evidence="9" id="KW-0862">Zinc</keyword>
<gene>
    <name evidence="13" type="ORF">B0A55_01647</name>
</gene>
<comment type="subcellular location">
    <subcellularLocation>
        <location evidence="2">Cytoplasm</location>
    </subcellularLocation>
    <subcellularLocation>
        <location evidence="1">Nucleus</location>
    </subcellularLocation>
</comment>
<evidence type="ECO:0000256" key="1">
    <source>
        <dbReference type="ARBA" id="ARBA00004123"/>
    </source>
</evidence>
<accession>A0A4U0XTV1</accession>
<dbReference type="OrthoDB" id="8962942at2759"/>
<dbReference type="GO" id="GO:0005634">
    <property type="term" value="C:nucleus"/>
    <property type="evidence" value="ECO:0007669"/>
    <property type="project" value="UniProtKB-SubCell"/>
</dbReference>
<feature type="domain" description="Zinc finger RING-H2-type" evidence="12">
    <location>
        <begin position="51"/>
        <end position="101"/>
    </location>
</feature>
<keyword evidence="14" id="KW-1185">Reference proteome</keyword>
<dbReference type="GO" id="GO:0008270">
    <property type="term" value="F:zinc ion binding"/>
    <property type="evidence" value="ECO:0007669"/>
    <property type="project" value="UniProtKB-KW"/>
</dbReference>
<keyword evidence="10" id="KW-0539">Nucleus</keyword>
<dbReference type="Proteomes" id="UP000309340">
    <property type="component" value="Unassembled WGS sequence"/>
</dbReference>
<evidence type="ECO:0000259" key="12">
    <source>
        <dbReference type="Pfam" id="PF12678"/>
    </source>
</evidence>
<dbReference type="PANTHER" id="PTHR11210">
    <property type="entry name" value="RING BOX"/>
    <property type="match status" value="1"/>
</dbReference>
<keyword evidence="7" id="KW-0863">Zinc-finger</keyword>
<dbReference type="GO" id="GO:0031463">
    <property type="term" value="C:Cul3-RING ubiquitin ligase complex"/>
    <property type="evidence" value="ECO:0007669"/>
    <property type="project" value="UniProtKB-ARBA"/>
</dbReference>
<evidence type="ECO:0000256" key="9">
    <source>
        <dbReference type="ARBA" id="ARBA00022833"/>
    </source>
</evidence>
<dbReference type="InterPro" id="IPR051031">
    <property type="entry name" value="RING-box_E3_Ubiquitin_Ligase"/>
</dbReference>
<dbReference type="GO" id="GO:0016567">
    <property type="term" value="P:protein ubiquitination"/>
    <property type="evidence" value="ECO:0007669"/>
    <property type="project" value="UniProtKB-UniPathway"/>
</dbReference>
<dbReference type="SUPFAM" id="SSF57850">
    <property type="entry name" value="RING/U-box"/>
    <property type="match status" value="1"/>
</dbReference>
<name>A0A4U0XTV1_9PEZI</name>
<feature type="compositionally biased region" description="Polar residues" evidence="11">
    <location>
        <begin position="193"/>
        <end position="202"/>
    </location>
</feature>